<dbReference type="Pfam" id="PF00730">
    <property type="entry name" value="HhH-GPD"/>
    <property type="match status" value="1"/>
</dbReference>
<organism evidence="12 13">
    <name type="scientific">Thermoproteus tenax (strain ATCC 35583 / DSM 2078 / JCM 9277 / NBRC 100435 / Kra 1)</name>
    <dbReference type="NCBI Taxonomy" id="768679"/>
    <lineage>
        <taxon>Archaea</taxon>
        <taxon>Thermoproteota</taxon>
        <taxon>Thermoprotei</taxon>
        <taxon>Thermoproteales</taxon>
        <taxon>Thermoproteaceae</taxon>
        <taxon>Thermoproteus</taxon>
    </lineage>
</organism>
<keyword evidence="13" id="KW-1185">Reference proteome</keyword>
<dbReference type="InterPro" id="IPR004035">
    <property type="entry name" value="Endouclease-III_FeS-bd_BS"/>
</dbReference>
<keyword evidence="12" id="KW-0255">Endonuclease</keyword>
<dbReference type="GO" id="GO:0051539">
    <property type="term" value="F:4 iron, 4 sulfur cluster binding"/>
    <property type="evidence" value="ECO:0007669"/>
    <property type="project" value="UniProtKB-KW"/>
</dbReference>
<keyword evidence="12" id="KW-0540">Nuclease</keyword>
<dbReference type="InterPro" id="IPR011257">
    <property type="entry name" value="DNA_glycosylase"/>
</dbReference>
<dbReference type="CDD" id="cd00056">
    <property type="entry name" value="ENDO3c"/>
    <property type="match status" value="1"/>
</dbReference>
<dbReference type="HOGENOM" id="CLU_012862_3_4_2"/>
<keyword evidence="7" id="KW-0408">Iron</keyword>
<keyword evidence="4" id="KW-0479">Metal-binding</keyword>
<dbReference type="EC" id="4.2.99.18" evidence="12"/>
<keyword evidence="6" id="KW-0378">Hydrolase</keyword>
<proteinExistence type="inferred from homology"/>
<dbReference type="PaxDb" id="768679-TTX_0880"/>
<dbReference type="eggNOG" id="arCOG00459">
    <property type="taxonomic scope" value="Archaea"/>
</dbReference>
<dbReference type="InterPro" id="IPR003651">
    <property type="entry name" value="Endonuclease3_FeS-loop_motif"/>
</dbReference>
<protein>
    <submittedName>
        <fullName evidence="12">DNA endonuclease III</fullName>
        <ecNumber evidence="12">4.2.99.18</ecNumber>
    </submittedName>
</protein>
<comment type="cofactor">
    <cofactor evidence="1">
        <name>[4Fe-4S] cluster</name>
        <dbReference type="ChEBI" id="CHEBI:49883"/>
    </cofactor>
</comment>
<dbReference type="InterPro" id="IPR003265">
    <property type="entry name" value="HhH-GPD_domain"/>
</dbReference>
<dbReference type="GO" id="GO:0019104">
    <property type="term" value="F:DNA N-glycosylase activity"/>
    <property type="evidence" value="ECO:0007669"/>
    <property type="project" value="TreeGrafter"/>
</dbReference>
<sequence length="224" mass="25708">MSEELKRQLVETVVSHVKLREEEFVAPVVKRSAGLFELLIAIILTQNTSDKNAFKAYYNLKGRLGIIEPQSILSLSEEELSQLIRPAGMHRGRARKLIELSRSLLGHPLEEISRMSFEEARKFLMDLPGVGEKTADVLLLNMGKPAFPVDTHIKRIAARWSIGKSYREISEWFRKNFPPTRYLEIHLKLIQFGRDYCRAQRPRCDVCPVRHMCPWPGAGGRKKA</sequence>
<dbReference type="PROSITE" id="PS00764">
    <property type="entry name" value="ENDONUCLEASE_III_1"/>
    <property type="match status" value="1"/>
</dbReference>
<evidence type="ECO:0000259" key="11">
    <source>
        <dbReference type="SMART" id="SM00478"/>
    </source>
</evidence>
<keyword evidence="3" id="KW-0004">4Fe-4S</keyword>
<evidence type="ECO:0000313" key="12">
    <source>
        <dbReference type="EMBL" id="CCC81534.1"/>
    </source>
</evidence>
<keyword evidence="12" id="KW-0456">Lyase</keyword>
<keyword evidence="5" id="KW-0227">DNA damage</keyword>
<dbReference type="PANTHER" id="PTHR10359:SF18">
    <property type="entry name" value="ENDONUCLEASE III"/>
    <property type="match status" value="1"/>
</dbReference>
<evidence type="ECO:0000256" key="1">
    <source>
        <dbReference type="ARBA" id="ARBA00001966"/>
    </source>
</evidence>
<dbReference type="RefSeq" id="WP_014126790.1">
    <property type="nucleotide sequence ID" value="NC_016070.1"/>
</dbReference>
<dbReference type="PIRSF" id="PIRSF001435">
    <property type="entry name" value="Nth"/>
    <property type="match status" value="1"/>
</dbReference>
<feature type="domain" description="HhH-GPD" evidence="11">
    <location>
        <begin position="44"/>
        <end position="195"/>
    </location>
</feature>
<dbReference type="OrthoDB" id="19248at2157"/>
<dbReference type="KEGG" id="ttn:TTX_0880"/>
<dbReference type="Gene3D" id="1.10.1670.10">
    <property type="entry name" value="Helix-hairpin-Helix base-excision DNA repair enzymes (C-terminal)"/>
    <property type="match status" value="1"/>
</dbReference>
<dbReference type="GO" id="GO:0006285">
    <property type="term" value="P:base-excision repair, AP site formation"/>
    <property type="evidence" value="ECO:0007669"/>
    <property type="project" value="TreeGrafter"/>
</dbReference>
<dbReference type="SMART" id="SM00478">
    <property type="entry name" value="ENDO3c"/>
    <property type="match status" value="1"/>
</dbReference>
<evidence type="ECO:0000256" key="5">
    <source>
        <dbReference type="ARBA" id="ARBA00022763"/>
    </source>
</evidence>
<evidence type="ECO:0000313" key="13">
    <source>
        <dbReference type="Proteomes" id="UP000002654"/>
    </source>
</evidence>
<dbReference type="GeneID" id="11261774"/>
<dbReference type="SUPFAM" id="SSF48150">
    <property type="entry name" value="DNA-glycosylase"/>
    <property type="match status" value="1"/>
</dbReference>
<evidence type="ECO:0000256" key="9">
    <source>
        <dbReference type="ARBA" id="ARBA00023204"/>
    </source>
</evidence>
<evidence type="ECO:0000256" key="8">
    <source>
        <dbReference type="ARBA" id="ARBA00023014"/>
    </source>
</evidence>
<evidence type="ECO:0000256" key="10">
    <source>
        <dbReference type="ARBA" id="ARBA00023295"/>
    </source>
</evidence>
<accession>G4RPN9</accession>
<evidence type="ECO:0000256" key="3">
    <source>
        <dbReference type="ARBA" id="ARBA00022485"/>
    </source>
</evidence>
<comment type="similarity">
    <text evidence="2">Belongs to the Nth/MutY family.</text>
</comment>
<evidence type="ECO:0000256" key="4">
    <source>
        <dbReference type="ARBA" id="ARBA00022723"/>
    </source>
</evidence>
<dbReference type="PANTHER" id="PTHR10359">
    <property type="entry name" value="A/G-SPECIFIC ADENINE GLYCOSYLASE/ENDONUCLEASE III"/>
    <property type="match status" value="1"/>
</dbReference>
<dbReference type="SMART" id="SM00525">
    <property type="entry name" value="FES"/>
    <property type="match status" value="1"/>
</dbReference>
<dbReference type="GO" id="GO:0140078">
    <property type="term" value="F:class I DNA-(apurinic or apyrimidinic site) endonuclease activity"/>
    <property type="evidence" value="ECO:0007669"/>
    <property type="project" value="UniProtKB-EC"/>
</dbReference>
<dbReference type="Gene3D" id="1.10.340.30">
    <property type="entry name" value="Hypothetical protein, domain 2"/>
    <property type="match status" value="1"/>
</dbReference>
<keyword evidence="10" id="KW-0326">Glycosidase</keyword>
<dbReference type="AlphaFoldDB" id="G4RPN9"/>
<dbReference type="Proteomes" id="UP000002654">
    <property type="component" value="Chromosome"/>
</dbReference>
<reference evidence="12 13" key="1">
    <citation type="journal article" date="2011" name="PLoS ONE">
        <title>The complete genome sequence of Thermoproteus tenax: a physiologically versatile member of the Crenarchaeota.</title>
        <authorList>
            <person name="Siebers B."/>
            <person name="Zaparty M."/>
            <person name="Raddatz G."/>
            <person name="Tjaden B."/>
            <person name="Albers S.V."/>
            <person name="Bell S.D."/>
            <person name="Blombach F."/>
            <person name="Kletzin A."/>
            <person name="Kyrpides N."/>
            <person name="Lanz C."/>
            <person name="Plagens A."/>
            <person name="Rampp M."/>
            <person name="Rosinus A."/>
            <person name="von Jan M."/>
            <person name="Makarova K.S."/>
            <person name="Klenk H.P."/>
            <person name="Schuster S.C."/>
            <person name="Hensel R."/>
        </authorList>
    </citation>
    <scope>NUCLEOTIDE SEQUENCE [LARGE SCALE GENOMIC DNA]</scope>
    <source>
        <strain evidence="13">ATCC 35583 / DSM 2078 / JCM 9277 / NBRC 100435 / Kra 1</strain>
    </source>
</reference>
<dbReference type="GO" id="GO:0046872">
    <property type="term" value="F:metal ion binding"/>
    <property type="evidence" value="ECO:0007669"/>
    <property type="project" value="UniProtKB-KW"/>
</dbReference>
<gene>
    <name evidence="12" type="primary">nth</name>
    <name evidence="12" type="ordered locus">TTX_0880</name>
</gene>
<keyword evidence="9" id="KW-0234">DNA repair</keyword>
<evidence type="ECO:0000256" key="7">
    <source>
        <dbReference type="ARBA" id="ARBA00023004"/>
    </source>
</evidence>
<name>G4RPN9_THETK</name>
<dbReference type="Pfam" id="PF10576">
    <property type="entry name" value="EndIII_4Fe-2S"/>
    <property type="match status" value="1"/>
</dbReference>
<keyword evidence="8" id="KW-0411">Iron-sulfur</keyword>
<dbReference type="PATRIC" id="fig|768679.9.peg.889"/>
<dbReference type="STRING" id="768679.TTX_0880"/>
<dbReference type="InterPro" id="IPR023170">
    <property type="entry name" value="HhH_base_excis_C"/>
</dbReference>
<dbReference type="EMBL" id="FN869859">
    <property type="protein sequence ID" value="CCC81534.1"/>
    <property type="molecule type" value="Genomic_DNA"/>
</dbReference>
<evidence type="ECO:0000256" key="6">
    <source>
        <dbReference type="ARBA" id="ARBA00022801"/>
    </source>
</evidence>
<evidence type="ECO:0000256" key="2">
    <source>
        <dbReference type="ARBA" id="ARBA00008343"/>
    </source>
</evidence>